<feature type="transmembrane region" description="Helical" evidence="6">
    <location>
        <begin position="83"/>
        <end position="104"/>
    </location>
</feature>
<feature type="transmembrane region" description="Helical" evidence="6">
    <location>
        <begin position="7"/>
        <end position="30"/>
    </location>
</feature>
<gene>
    <name evidence="8" type="ORF">METZ01_LOCUS192860</name>
</gene>
<dbReference type="Gene3D" id="3.40.50.720">
    <property type="entry name" value="NAD(P)-binding Rossmann-like Domain"/>
    <property type="match status" value="1"/>
</dbReference>
<dbReference type="InterPro" id="IPR003362">
    <property type="entry name" value="Bact_transf"/>
</dbReference>
<keyword evidence="2" id="KW-0808">Transferase</keyword>
<dbReference type="PANTHER" id="PTHR30576:SF0">
    <property type="entry name" value="UNDECAPRENYL-PHOSPHATE N-ACETYLGALACTOSAMINYL 1-PHOSPHATE TRANSFERASE-RELATED"/>
    <property type="match status" value="1"/>
</dbReference>
<comment type="subcellular location">
    <subcellularLocation>
        <location evidence="1">Membrane</location>
        <topology evidence="1">Multi-pass membrane protein</topology>
    </subcellularLocation>
</comment>
<dbReference type="PANTHER" id="PTHR30576">
    <property type="entry name" value="COLANIC BIOSYNTHESIS UDP-GLUCOSE LIPID CARRIER TRANSFERASE"/>
    <property type="match status" value="1"/>
</dbReference>
<name>A0A382DNH1_9ZZZZ</name>
<feature type="non-terminal residue" evidence="8">
    <location>
        <position position="424"/>
    </location>
</feature>
<reference evidence="8" key="1">
    <citation type="submission" date="2018-05" db="EMBL/GenBank/DDBJ databases">
        <authorList>
            <person name="Lanie J.A."/>
            <person name="Ng W.-L."/>
            <person name="Kazmierczak K.M."/>
            <person name="Andrzejewski T.M."/>
            <person name="Davidsen T.M."/>
            <person name="Wayne K.J."/>
            <person name="Tettelin H."/>
            <person name="Glass J.I."/>
            <person name="Rusch D."/>
            <person name="Podicherti R."/>
            <person name="Tsui H.-C.T."/>
            <person name="Winkler M.E."/>
        </authorList>
    </citation>
    <scope>NUCLEOTIDE SEQUENCE</scope>
</reference>
<evidence type="ECO:0000256" key="2">
    <source>
        <dbReference type="ARBA" id="ARBA00022679"/>
    </source>
</evidence>
<evidence type="ECO:0000259" key="7">
    <source>
        <dbReference type="Pfam" id="PF02397"/>
    </source>
</evidence>
<dbReference type="GO" id="GO:0016780">
    <property type="term" value="F:phosphotransferase activity, for other substituted phosphate groups"/>
    <property type="evidence" value="ECO:0007669"/>
    <property type="project" value="TreeGrafter"/>
</dbReference>
<feature type="domain" description="Bacterial sugar transferase" evidence="7">
    <location>
        <begin position="280"/>
        <end position="423"/>
    </location>
</feature>
<dbReference type="NCBIfam" id="TIGR03023">
    <property type="entry name" value="WcaJ_sugtrans"/>
    <property type="match status" value="1"/>
</dbReference>
<evidence type="ECO:0000256" key="1">
    <source>
        <dbReference type="ARBA" id="ARBA00004141"/>
    </source>
</evidence>
<dbReference type="NCBIfam" id="TIGR03025">
    <property type="entry name" value="EPS_sugtrans"/>
    <property type="match status" value="1"/>
</dbReference>
<organism evidence="8">
    <name type="scientific">marine metagenome</name>
    <dbReference type="NCBI Taxonomy" id="408172"/>
    <lineage>
        <taxon>unclassified sequences</taxon>
        <taxon>metagenomes</taxon>
        <taxon>ecological metagenomes</taxon>
    </lineage>
</organism>
<evidence type="ECO:0000256" key="6">
    <source>
        <dbReference type="SAM" id="Phobius"/>
    </source>
</evidence>
<feature type="transmembrane region" description="Helical" evidence="6">
    <location>
        <begin position="285"/>
        <end position="308"/>
    </location>
</feature>
<evidence type="ECO:0000256" key="4">
    <source>
        <dbReference type="ARBA" id="ARBA00022989"/>
    </source>
</evidence>
<keyword evidence="4 6" id="KW-1133">Transmembrane helix</keyword>
<dbReference type="Pfam" id="PF02397">
    <property type="entry name" value="Bac_transf"/>
    <property type="match status" value="1"/>
</dbReference>
<keyword evidence="5 6" id="KW-0472">Membrane</keyword>
<protein>
    <recommendedName>
        <fullName evidence="7">Bacterial sugar transferase domain-containing protein</fullName>
    </recommendedName>
</protein>
<dbReference type="SUPFAM" id="SSF51735">
    <property type="entry name" value="NAD(P)-binding Rossmann-fold domains"/>
    <property type="match status" value="1"/>
</dbReference>
<dbReference type="EMBL" id="UINC01040314">
    <property type="protein sequence ID" value="SVB40006.1"/>
    <property type="molecule type" value="Genomic_DNA"/>
</dbReference>
<dbReference type="GO" id="GO:0016020">
    <property type="term" value="C:membrane"/>
    <property type="evidence" value="ECO:0007669"/>
    <property type="project" value="UniProtKB-SubCell"/>
</dbReference>
<feature type="transmembrane region" description="Helical" evidence="6">
    <location>
        <begin position="116"/>
        <end position="136"/>
    </location>
</feature>
<sequence>MIRKHGQLYLTTLFFLDALAVTLSWMFAYLIRFKLELIAPSGPIPSENMYLYAILPIWVVFLLNGRVFGFIYPSSRQSSLDRFFWVLRLTSVSVLMLMAITFFIRDLTFSRIMVVYFWIIATIMLFLSHQLVSLLVKEMHIRGVNLKKVLIVGAGELGQKVVERLEKRPEIGFSVVGYLSHSPEKVGKTFKDHKVLGVYQELVRVIREYEVDQLFIALPLKAHDSLEEILTSLGEETVDIKLVPDLLRYMDLQSGVEELDGMPLINLSESPLYGWNIILKRVSDIVLSGFAIILTFPVMVLVAVALRLESRGPLIYRQKRMGLDRNVFWMYKFRSMKAEAENQTGPVWAKENDDRRTRVGMILRATSLDELPQLFNVFRGQMSLVGPRPERPVFVDEFKKSIPFYMLRLKKKACLTGWAQVNGW</sequence>
<dbReference type="InterPro" id="IPR017473">
    <property type="entry name" value="Undecaprenyl-P_gluc_Ptfrase"/>
</dbReference>
<keyword evidence="3 6" id="KW-0812">Transmembrane</keyword>
<accession>A0A382DNH1</accession>
<dbReference type="InterPro" id="IPR036291">
    <property type="entry name" value="NAD(P)-bd_dom_sf"/>
</dbReference>
<evidence type="ECO:0000256" key="5">
    <source>
        <dbReference type="ARBA" id="ARBA00023136"/>
    </source>
</evidence>
<dbReference type="InterPro" id="IPR017475">
    <property type="entry name" value="EPS_sugar_tfrase"/>
</dbReference>
<dbReference type="Pfam" id="PF13727">
    <property type="entry name" value="CoA_binding_3"/>
    <property type="match status" value="1"/>
</dbReference>
<evidence type="ECO:0000256" key="3">
    <source>
        <dbReference type="ARBA" id="ARBA00022692"/>
    </source>
</evidence>
<proteinExistence type="predicted"/>
<dbReference type="AlphaFoldDB" id="A0A382DNH1"/>
<feature type="transmembrane region" description="Helical" evidence="6">
    <location>
        <begin position="50"/>
        <end position="71"/>
    </location>
</feature>
<evidence type="ECO:0000313" key="8">
    <source>
        <dbReference type="EMBL" id="SVB40006.1"/>
    </source>
</evidence>